<organism evidence="1 2">
    <name type="scientific">Chionoecetes opilio</name>
    <name type="common">Atlantic snow crab</name>
    <name type="synonym">Cancer opilio</name>
    <dbReference type="NCBI Taxonomy" id="41210"/>
    <lineage>
        <taxon>Eukaryota</taxon>
        <taxon>Metazoa</taxon>
        <taxon>Ecdysozoa</taxon>
        <taxon>Arthropoda</taxon>
        <taxon>Crustacea</taxon>
        <taxon>Multicrustacea</taxon>
        <taxon>Malacostraca</taxon>
        <taxon>Eumalacostraca</taxon>
        <taxon>Eucarida</taxon>
        <taxon>Decapoda</taxon>
        <taxon>Pleocyemata</taxon>
        <taxon>Brachyura</taxon>
        <taxon>Eubrachyura</taxon>
        <taxon>Majoidea</taxon>
        <taxon>Majidae</taxon>
        <taxon>Chionoecetes</taxon>
    </lineage>
</organism>
<dbReference type="AlphaFoldDB" id="A0A8J5CQK9"/>
<name>A0A8J5CQK9_CHIOP</name>
<reference evidence="1" key="1">
    <citation type="submission" date="2020-07" db="EMBL/GenBank/DDBJ databases">
        <title>The High-quality genome of the commercially important snow crab, Chionoecetes opilio.</title>
        <authorList>
            <person name="Jeong J.-H."/>
            <person name="Ryu S."/>
        </authorList>
    </citation>
    <scope>NUCLEOTIDE SEQUENCE</scope>
    <source>
        <strain evidence="1">MADBK_172401_WGS</strain>
        <tissue evidence="1">Digestive gland</tissue>
    </source>
</reference>
<proteinExistence type="predicted"/>
<evidence type="ECO:0000313" key="2">
    <source>
        <dbReference type="Proteomes" id="UP000770661"/>
    </source>
</evidence>
<dbReference type="Proteomes" id="UP000770661">
    <property type="component" value="Unassembled WGS sequence"/>
</dbReference>
<comment type="caution">
    <text evidence="1">The sequence shown here is derived from an EMBL/GenBank/DDBJ whole genome shotgun (WGS) entry which is preliminary data.</text>
</comment>
<evidence type="ECO:0000313" key="1">
    <source>
        <dbReference type="EMBL" id="KAG0717361.1"/>
    </source>
</evidence>
<keyword evidence="2" id="KW-1185">Reference proteome</keyword>
<dbReference type="EMBL" id="JACEEZ010017741">
    <property type="protein sequence ID" value="KAG0717361.1"/>
    <property type="molecule type" value="Genomic_DNA"/>
</dbReference>
<sequence length="143" mass="16186">MFILSRRSNQREGIEWKFMILDSTSANIDLIEKLRCVGMAQQAIVTATLGTHQEGMSNCESALQGATHKAHEAMVYGRHPDRRQGFPNRITFQEFRHFMNTDTQCDPQRLMDGKKALRDDDPGDAGAEPNLYRIGAKSKIFLS</sequence>
<dbReference type="OrthoDB" id="6108017at2759"/>
<gene>
    <name evidence="1" type="primary">MYH14</name>
    <name evidence="1" type="ORF">GWK47_054626</name>
</gene>
<accession>A0A8J5CQK9</accession>
<protein>
    <submittedName>
        <fullName evidence="1">Myosin-14</fullName>
    </submittedName>
</protein>